<dbReference type="Gene3D" id="3.30.420.40">
    <property type="match status" value="2"/>
</dbReference>
<evidence type="ECO:0000256" key="5">
    <source>
        <dbReference type="ARBA" id="ARBA00022840"/>
    </source>
</evidence>
<dbReference type="InterPro" id="IPR018485">
    <property type="entry name" value="FGGY_C"/>
</dbReference>
<evidence type="ECO:0000256" key="1">
    <source>
        <dbReference type="ARBA" id="ARBA00009156"/>
    </source>
</evidence>
<dbReference type="PROSITE" id="PS00445">
    <property type="entry name" value="FGGY_KINASES_2"/>
    <property type="match status" value="1"/>
</dbReference>
<name>A0A518CWX3_9BACT</name>
<protein>
    <recommendedName>
        <fullName evidence="6">ATP:glycerol 3-phosphotransferase</fullName>
    </recommendedName>
</protein>
<dbReference type="PIRSF" id="PIRSF000538">
    <property type="entry name" value="GlpK"/>
    <property type="match status" value="1"/>
</dbReference>
<dbReference type="InterPro" id="IPR018484">
    <property type="entry name" value="FGGY_N"/>
</dbReference>
<evidence type="ECO:0000256" key="7">
    <source>
        <dbReference type="RuleBase" id="RU003733"/>
    </source>
</evidence>
<dbReference type="AlphaFoldDB" id="A0A518CWX3"/>
<evidence type="ECO:0000256" key="4">
    <source>
        <dbReference type="ARBA" id="ARBA00022777"/>
    </source>
</evidence>
<evidence type="ECO:0000259" key="8">
    <source>
        <dbReference type="Pfam" id="PF00370"/>
    </source>
</evidence>
<evidence type="ECO:0000313" key="11">
    <source>
        <dbReference type="Proteomes" id="UP000319342"/>
    </source>
</evidence>
<dbReference type="GO" id="GO:0005524">
    <property type="term" value="F:ATP binding"/>
    <property type="evidence" value="ECO:0007669"/>
    <property type="project" value="UniProtKB-KW"/>
</dbReference>
<keyword evidence="2 7" id="KW-0808">Transferase</keyword>
<dbReference type="InterPro" id="IPR043129">
    <property type="entry name" value="ATPase_NBD"/>
</dbReference>
<evidence type="ECO:0000256" key="3">
    <source>
        <dbReference type="ARBA" id="ARBA00022741"/>
    </source>
</evidence>
<keyword evidence="3" id="KW-0547">Nucleotide-binding</keyword>
<dbReference type="GO" id="GO:0004370">
    <property type="term" value="F:glycerol kinase activity"/>
    <property type="evidence" value="ECO:0007669"/>
    <property type="project" value="TreeGrafter"/>
</dbReference>
<proteinExistence type="inferred from homology"/>
<dbReference type="PANTHER" id="PTHR10196:SF69">
    <property type="entry name" value="GLYCEROL KINASE"/>
    <property type="match status" value="1"/>
</dbReference>
<feature type="domain" description="Carbohydrate kinase FGGY C-terminal" evidence="9">
    <location>
        <begin position="258"/>
        <end position="444"/>
    </location>
</feature>
<evidence type="ECO:0000313" key="10">
    <source>
        <dbReference type="EMBL" id="QDU83724.1"/>
    </source>
</evidence>
<dbReference type="InterPro" id="IPR000577">
    <property type="entry name" value="Carb_kinase_FGGY"/>
</dbReference>
<feature type="domain" description="Carbohydrate kinase FGGY N-terminal" evidence="8">
    <location>
        <begin position="4"/>
        <end position="247"/>
    </location>
</feature>
<comment type="similarity">
    <text evidence="1 7">Belongs to the FGGY kinase family.</text>
</comment>
<dbReference type="GO" id="GO:0019563">
    <property type="term" value="P:glycerol catabolic process"/>
    <property type="evidence" value="ECO:0007669"/>
    <property type="project" value="TreeGrafter"/>
</dbReference>
<dbReference type="Pfam" id="PF02782">
    <property type="entry name" value="FGGY_C"/>
    <property type="match status" value="1"/>
</dbReference>
<dbReference type="Pfam" id="PF00370">
    <property type="entry name" value="FGGY_N"/>
    <property type="match status" value="1"/>
</dbReference>
<accession>A0A518CWX3</accession>
<keyword evidence="4 7" id="KW-0418">Kinase</keyword>
<dbReference type="NCBIfam" id="NF000756">
    <property type="entry name" value="PRK00047.1"/>
    <property type="match status" value="1"/>
</dbReference>
<keyword evidence="11" id="KW-1185">Reference proteome</keyword>
<dbReference type="Proteomes" id="UP000319342">
    <property type="component" value="Chromosome"/>
</dbReference>
<organism evidence="10 11">
    <name type="scientific">Rohdeia mirabilis</name>
    <dbReference type="NCBI Taxonomy" id="2528008"/>
    <lineage>
        <taxon>Bacteria</taxon>
        <taxon>Pseudomonadati</taxon>
        <taxon>Planctomycetota</taxon>
        <taxon>Planctomycetia</taxon>
        <taxon>Planctomycetia incertae sedis</taxon>
        <taxon>Rohdeia</taxon>
    </lineage>
</organism>
<dbReference type="PANTHER" id="PTHR10196">
    <property type="entry name" value="SUGAR KINASE"/>
    <property type="match status" value="1"/>
</dbReference>
<reference evidence="10 11" key="1">
    <citation type="submission" date="2019-02" db="EMBL/GenBank/DDBJ databases">
        <title>Deep-cultivation of Planctomycetes and their phenomic and genomic characterization uncovers novel biology.</title>
        <authorList>
            <person name="Wiegand S."/>
            <person name="Jogler M."/>
            <person name="Boedeker C."/>
            <person name="Pinto D."/>
            <person name="Vollmers J."/>
            <person name="Rivas-Marin E."/>
            <person name="Kohn T."/>
            <person name="Peeters S.H."/>
            <person name="Heuer A."/>
            <person name="Rast P."/>
            <person name="Oberbeckmann S."/>
            <person name="Bunk B."/>
            <person name="Jeske O."/>
            <person name="Meyerdierks A."/>
            <person name="Storesund J.E."/>
            <person name="Kallscheuer N."/>
            <person name="Luecker S."/>
            <person name="Lage O.M."/>
            <person name="Pohl T."/>
            <person name="Merkel B.J."/>
            <person name="Hornburger P."/>
            <person name="Mueller R.-W."/>
            <person name="Bruemmer F."/>
            <person name="Labrenz M."/>
            <person name="Spormann A.M."/>
            <person name="Op den Camp H."/>
            <person name="Overmann J."/>
            <person name="Amann R."/>
            <person name="Jetten M.S.M."/>
            <person name="Mascher T."/>
            <person name="Medema M.H."/>
            <person name="Devos D.P."/>
            <person name="Kaster A.-K."/>
            <person name="Ovreas L."/>
            <person name="Rohde M."/>
            <person name="Galperin M.Y."/>
            <person name="Jogler C."/>
        </authorList>
    </citation>
    <scope>NUCLEOTIDE SEQUENCE [LARGE SCALE GENOMIC DNA]</scope>
    <source>
        <strain evidence="10 11">Pla163</strain>
    </source>
</reference>
<dbReference type="PROSITE" id="PS00933">
    <property type="entry name" value="FGGY_KINASES_1"/>
    <property type="match status" value="1"/>
</dbReference>
<dbReference type="RefSeq" id="WP_419186305.1">
    <property type="nucleotide sequence ID" value="NZ_CP036290.1"/>
</dbReference>
<dbReference type="GO" id="GO:0005829">
    <property type="term" value="C:cytosol"/>
    <property type="evidence" value="ECO:0007669"/>
    <property type="project" value="TreeGrafter"/>
</dbReference>
<evidence type="ECO:0000259" key="9">
    <source>
        <dbReference type="Pfam" id="PF02782"/>
    </source>
</evidence>
<dbReference type="InterPro" id="IPR018483">
    <property type="entry name" value="Carb_kinase_FGGY_CS"/>
</dbReference>
<gene>
    <name evidence="10" type="primary">glpK</name>
    <name evidence="10" type="ORF">Pla163_08250</name>
</gene>
<dbReference type="SUPFAM" id="SSF53067">
    <property type="entry name" value="Actin-like ATPase domain"/>
    <property type="match status" value="2"/>
</dbReference>
<dbReference type="EMBL" id="CP036290">
    <property type="protein sequence ID" value="QDU83724.1"/>
    <property type="molecule type" value="Genomic_DNA"/>
</dbReference>
<sequence>MSGIIAIDAGTTGVTCLYLDAELNVRVRAYAEFAQHFPSPGRVEHHAEELLAAVDRTLAEVVSDPLAKDAVAIGITNQRETVFACERSSGRALAPGIVWQDKRTAPECARWRAEGRGDLVRERTGLVIDPYFSGTKIHWMLREHEGLRARAERGEVVFATVDTLIVEHLTGARRWRTDATNASRTLLFDIDARGFDPDLCAWLGVDPGWLPEVLPPRSDFGRTDPARCGVALPILGTIGDQQSALLGQGAVAFGATKLTFGTGCFLLVQCGEQRPVAVQGFLTTLASDAVGDVSYALEGALFMGGALVQWLRDGLGIIADASETEALAASVPDSGGVVLAPGFTGLGAPYWDAGARGALLGLTRGTTRAHVVRAALEAIAMQNAELIELARTEGGLEVDELVVDGGAAANDLLMQMQADFCGARILRPAEVEATARGAAVLAGLGAGLWGRADQVPRPALEVFEPRLDDTERARRLDHWRESLARTLSRS</sequence>
<keyword evidence="5" id="KW-0067">ATP-binding</keyword>
<evidence type="ECO:0000256" key="6">
    <source>
        <dbReference type="ARBA" id="ARBA00043149"/>
    </source>
</evidence>
<evidence type="ECO:0000256" key="2">
    <source>
        <dbReference type="ARBA" id="ARBA00022679"/>
    </source>
</evidence>